<keyword evidence="6 8" id="KW-0472">Membrane</keyword>
<feature type="transmembrane region" description="Helical" evidence="8">
    <location>
        <begin position="176"/>
        <end position="200"/>
    </location>
</feature>
<dbReference type="Proteomes" id="UP000734823">
    <property type="component" value="Unassembled WGS sequence"/>
</dbReference>
<feature type="transmembrane region" description="Helical" evidence="8">
    <location>
        <begin position="76"/>
        <end position="96"/>
    </location>
</feature>
<dbReference type="PANTHER" id="PTHR30250:SF10">
    <property type="entry name" value="LIPOPOLYSACCHARIDE BIOSYNTHESIS PROTEIN WZXC"/>
    <property type="match status" value="1"/>
</dbReference>
<comment type="subcellular location">
    <subcellularLocation>
        <location evidence="1">Cell membrane</location>
        <topology evidence="1">Multi-pass membrane protein</topology>
    </subcellularLocation>
</comment>
<reference evidence="9 10" key="1">
    <citation type="submission" date="2020-06" db="EMBL/GenBank/DDBJ databases">
        <title>Actinokineospora xiongansis sp. nov., isolated from soil of Baiyangdian.</title>
        <authorList>
            <person name="Zhang X."/>
        </authorList>
    </citation>
    <scope>NUCLEOTIDE SEQUENCE [LARGE SCALE GENOMIC DNA]</scope>
    <source>
        <strain evidence="9 10">HBU206404</strain>
    </source>
</reference>
<feature type="transmembrane region" description="Helical" evidence="8">
    <location>
        <begin position="467"/>
        <end position="489"/>
    </location>
</feature>
<evidence type="ECO:0000256" key="1">
    <source>
        <dbReference type="ARBA" id="ARBA00004651"/>
    </source>
</evidence>
<evidence type="ECO:0000256" key="4">
    <source>
        <dbReference type="ARBA" id="ARBA00022692"/>
    </source>
</evidence>
<keyword evidence="10" id="KW-1185">Reference proteome</keyword>
<feature type="transmembrane region" description="Helical" evidence="8">
    <location>
        <begin position="353"/>
        <end position="376"/>
    </location>
</feature>
<evidence type="ECO:0000256" key="7">
    <source>
        <dbReference type="SAM" id="MobiDB-lite"/>
    </source>
</evidence>
<feature type="transmembrane region" description="Helical" evidence="8">
    <location>
        <begin position="438"/>
        <end position="461"/>
    </location>
</feature>
<feature type="transmembrane region" description="Helical" evidence="8">
    <location>
        <begin position="108"/>
        <end position="131"/>
    </location>
</feature>
<gene>
    <name evidence="9" type="ORF">GPZ80_05340</name>
</gene>
<keyword evidence="5 8" id="KW-1133">Transmembrane helix</keyword>
<evidence type="ECO:0000256" key="3">
    <source>
        <dbReference type="ARBA" id="ARBA00022475"/>
    </source>
</evidence>
<feature type="transmembrane region" description="Helical" evidence="8">
    <location>
        <begin position="383"/>
        <end position="403"/>
    </location>
</feature>
<evidence type="ECO:0000256" key="8">
    <source>
        <dbReference type="SAM" id="Phobius"/>
    </source>
</evidence>
<keyword evidence="3" id="KW-1003">Cell membrane</keyword>
<keyword evidence="4 8" id="KW-0812">Transmembrane</keyword>
<dbReference type="CDD" id="cd13127">
    <property type="entry name" value="MATE_tuaB_like"/>
    <property type="match status" value="1"/>
</dbReference>
<feature type="compositionally biased region" description="Basic and acidic residues" evidence="7">
    <location>
        <begin position="13"/>
        <end position="23"/>
    </location>
</feature>
<accession>A0ABR7L1N9</accession>
<protein>
    <submittedName>
        <fullName evidence="9">Lipopolysaccharide biosynthesis protein</fullName>
    </submittedName>
</protein>
<dbReference type="PANTHER" id="PTHR30250">
    <property type="entry name" value="PST FAMILY PREDICTED COLANIC ACID TRANSPORTER"/>
    <property type="match status" value="1"/>
</dbReference>
<feature type="region of interest" description="Disordered" evidence="7">
    <location>
        <begin position="1"/>
        <end position="29"/>
    </location>
</feature>
<dbReference type="RefSeq" id="WP_187218630.1">
    <property type="nucleotide sequence ID" value="NZ_JABVED010000002.1"/>
</dbReference>
<dbReference type="EMBL" id="JABVED010000002">
    <property type="protein sequence ID" value="MBC6446600.1"/>
    <property type="molecule type" value="Genomic_DNA"/>
</dbReference>
<feature type="transmembrane region" description="Helical" evidence="8">
    <location>
        <begin position="311"/>
        <end position="333"/>
    </location>
</feature>
<evidence type="ECO:0000313" key="9">
    <source>
        <dbReference type="EMBL" id="MBC6446600.1"/>
    </source>
</evidence>
<feature type="transmembrane region" description="Helical" evidence="8">
    <location>
        <begin position="258"/>
        <end position="275"/>
    </location>
</feature>
<dbReference type="InterPro" id="IPR050833">
    <property type="entry name" value="Poly_Biosynth_Transport"/>
</dbReference>
<evidence type="ECO:0000256" key="6">
    <source>
        <dbReference type="ARBA" id="ARBA00023136"/>
    </source>
</evidence>
<dbReference type="Pfam" id="PF13440">
    <property type="entry name" value="Polysacc_synt_3"/>
    <property type="match status" value="1"/>
</dbReference>
<evidence type="ECO:0000313" key="10">
    <source>
        <dbReference type="Proteomes" id="UP000734823"/>
    </source>
</evidence>
<name>A0ABR7L1N9_9PSEU</name>
<sequence length="518" mass="54506">MTTPADQAPPTGRADEAPDDHHRISGHSTADTTAAAAGGVMWSTVALLVRQIGRLGFAILLARWIGPADFGIAAEATIYVALNAMLLETGFASLVVQRDRLRDADVGAAQTLSMGVALVIAALTVLLAGPIATLMDSPQLAPVLMWLSVCPILKALAVVPAGYINRYLRFRALAVTEILATIAGGAAGITAAVSGMGYWALVVQQISTDVLVAVCMLVASGWLPWRTDRAAIRETASFGGKVITGQGLGYLTRNLDSVLIASVLGAVPLAFYTIAYRVMTVPVQLLGSAANRISFPVFSRLQDRPADARRLFLRSSQVMAMAVFPVMITVALASREIVALVFGEVWLPAVPAMQVLAVTSIIQVLVTASGALYLAAARVDLTLRWSIIPLVVCSIAFVAGLPWGITGVAVAYCAATFLLAPFQLRAAGNLVGLRLREWVWAILPFTLAGAIATVAGLAVRWVLADSAYWLVLPAVVVVVPAAFLGALAVRRRDLIQMAVRAAKMILKGRSGITVPDAA</sequence>
<comment type="caution">
    <text evidence="9">The sequence shown here is derived from an EMBL/GenBank/DDBJ whole genome shotgun (WGS) entry which is preliminary data.</text>
</comment>
<evidence type="ECO:0000256" key="2">
    <source>
        <dbReference type="ARBA" id="ARBA00007430"/>
    </source>
</evidence>
<organism evidence="9 10">
    <name type="scientific">Actinokineospora xionganensis</name>
    <dbReference type="NCBI Taxonomy" id="2684470"/>
    <lineage>
        <taxon>Bacteria</taxon>
        <taxon>Bacillati</taxon>
        <taxon>Actinomycetota</taxon>
        <taxon>Actinomycetes</taxon>
        <taxon>Pseudonocardiales</taxon>
        <taxon>Pseudonocardiaceae</taxon>
        <taxon>Actinokineospora</taxon>
    </lineage>
</organism>
<feature type="transmembrane region" description="Helical" evidence="8">
    <location>
        <begin position="206"/>
        <end position="225"/>
    </location>
</feature>
<evidence type="ECO:0000256" key="5">
    <source>
        <dbReference type="ARBA" id="ARBA00022989"/>
    </source>
</evidence>
<feature type="transmembrane region" description="Helical" evidence="8">
    <location>
        <begin position="143"/>
        <end position="164"/>
    </location>
</feature>
<comment type="similarity">
    <text evidence="2">Belongs to the polysaccharide synthase family.</text>
</comment>
<proteinExistence type="inferred from homology"/>